<dbReference type="Gene3D" id="3.20.190.10">
    <property type="entry name" value="MutM-like, N-terminal"/>
    <property type="match status" value="1"/>
</dbReference>
<dbReference type="InterPro" id="IPR020629">
    <property type="entry name" value="FPG_Glyclase"/>
</dbReference>
<evidence type="ECO:0000256" key="4">
    <source>
        <dbReference type="ARBA" id="ARBA00022723"/>
    </source>
</evidence>
<dbReference type="GO" id="GO:0003684">
    <property type="term" value="F:damaged DNA binding"/>
    <property type="evidence" value="ECO:0007669"/>
    <property type="project" value="InterPro"/>
</dbReference>
<dbReference type="InterPro" id="IPR000214">
    <property type="entry name" value="Znf_DNA_glyclase/AP_lyase"/>
</dbReference>
<evidence type="ECO:0000256" key="15">
    <source>
        <dbReference type="HAMAP-Rule" id="MF_00103"/>
    </source>
</evidence>
<feature type="active site" description="Proton donor; for delta-elimination activity" evidence="15">
    <location>
        <position position="264"/>
    </location>
</feature>
<dbReference type="InterPro" id="IPR010979">
    <property type="entry name" value="Ribosomal_uS13-like_H2TH"/>
</dbReference>
<evidence type="ECO:0000256" key="13">
    <source>
        <dbReference type="ARBA" id="ARBA00023295"/>
    </source>
</evidence>
<evidence type="ECO:0000256" key="10">
    <source>
        <dbReference type="ARBA" id="ARBA00023204"/>
    </source>
</evidence>
<gene>
    <name evidence="15 18" type="primary">mutM</name>
    <name evidence="15" type="synonym">fpg</name>
    <name evidence="18" type="ORF">EVC35_00105</name>
</gene>
<dbReference type="Pfam" id="PF01149">
    <property type="entry name" value="Fapy_DNA_glyco"/>
    <property type="match status" value="1"/>
</dbReference>
<comment type="cofactor">
    <cofactor evidence="15">
        <name>Zn(2+)</name>
        <dbReference type="ChEBI" id="CHEBI:29105"/>
    </cofactor>
    <text evidence="15">Binds 1 zinc ion per subunit.</text>
</comment>
<dbReference type="InterPro" id="IPR015886">
    <property type="entry name" value="H2TH_FPG"/>
</dbReference>
<protein>
    <recommendedName>
        <fullName evidence="15">Formamidopyrimidine-DNA glycosylase</fullName>
        <shortName evidence="15">Fapy-DNA glycosylase</shortName>
        <ecNumber evidence="15">3.2.2.23</ecNumber>
    </recommendedName>
    <alternativeName>
        <fullName evidence="15">DNA-(apurinic or apyrimidinic site) lyase MutM</fullName>
        <shortName evidence="15">AP lyase MutM</shortName>
        <ecNumber evidence="15">4.2.99.18</ecNumber>
    </alternativeName>
</protein>
<comment type="caution">
    <text evidence="15">Lacks conserved residue(s) required for the propagation of feature annotation.</text>
</comment>
<name>A0AAJ1R796_9LACO</name>
<keyword evidence="7 15" id="KW-0378">Hydrolase</keyword>
<dbReference type="InterPro" id="IPR012319">
    <property type="entry name" value="FPG_cat"/>
</dbReference>
<comment type="subunit">
    <text evidence="3 15">Monomer.</text>
</comment>
<feature type="domain" description="Formamidopyrimidine-DNA glycosylase catalytic" evidence="17">
    <location>
        <begin position="2"/>
        <end position="114"/>
    </location>
</feature>
<dbReference type="SMART" id="SM00898">
    <property type="entry name" value="Fapy_DNA_glyco"/>
    <property type="match status" value="1"/>
</dbReference>
<dbReference type="CDD" id="cd08966">
    <property type="entry name" value="EcFpg-like_N"/>
    <property type="match status" value="1"/>
</dbReference>
<comment type="function">
    <text evidence="15">Involved in base excision repair of DNA damaged by oxidation or by mutagenic agents. Acts as DNA glycosylase that recognizes and removes damaged bases. Has a preference for oxidized purines, such as 7,8-dihydro-8-oxoguanine (8-oxoG). Has AP (apurinic/apyrimidinic) lyase activity and introduces nicks in the DNA strand. Cleaves the DNA backbone by beta-delta elimination to generate a single-strand break at the site of the removed base with both 3'- and 5'-phosphates.</text>
</comment>
<evidence type="ECO:0000256" key="8">
    <source>
        <dbReference type="ARBA" id="ARBA00022833"/>
    </source>
</evidence>
<dbReference type="PROSITE" id="PS51068">
    <property type="entry name" value="FPG_CAT"/>
    <property type="match status" value="1"/>
</dbReference>
<keyword evidence="10 15" id="KW-0234">DNA repair</keyword>
<evidence type="ECO:0000256" key="9">
    <source>
        <dbReference type="ARBA" id="ARBA00023125"/>
    </source>
</evidence>
<evidence type="ECO:0000256" key="3">
    <source>
        <dbReference type="ARBA" id="ARBA00011245"/>
    </source>
</evidence>
<dbReference type="InterPro" id="IPR035937">
    <property type="entry name" value="FPG_N"/>
</dbReference>
<dbReference type="RefSeq" id="WP_301710790.1">
    <property type="nucleotide sequence ID" value="NZ_SDWY01000001.1"/>
</dbReference>
<feature type="active site" description="Schiff-base intermediate with DNA" evidence="15">
    <location>
        <position position="2"/>
    </location>
</feature>
<dbReference type="FunFam" id="1.10.8.50:FF:000003">
    <property type="entry name" value="Formamidopyrimidine-DNA glycosylase"/>
    <property type="match status" value="1"/>
</dbReference>
<dbReference type="GO" id="GO:0003690">
    <property type="term" value="F:double-stranded DNA binding"/>
    <property type="evidence" value="ECO:0007669"/>
    <property type="project" value="UniProtKB-ARBA"/>
</dbReference>
<dbReference type="NCBIfam" id="TIGR00577">
    <property type="entry name" value="fpg"/>
    <property type="match status" value="1"/>
</dbReference>
<evidence type="ECO:0000256" key="7">
    <source>
        <dbReference type="ARBA" id="ARBA00022801"/>
    </source>
</evidence>
<comment type="catalytic activity">
    <reaction evidence="1 15">
        <text>Hydrolysis of DNA containing ring-opened 7-methylguanine residues, releasing 2,6-diamino-4-hydroxy-5-(N-methyl)formamidopyrimidine.</text>
        <dbReference type="EC" id="3.2.2.23"/>
    </reaction>
</comment>
<keyword evidence="12 15" id="KW-0511">Multifunctional enzyme</keyword>
<comment type="catalytic activity">
    <reaction evidence="14 15">
        <text>2'-deoxyribonucleotide-(2'-deoxyribose 5'-phosphate)-2'-deoxyribonucleotide-DNA = a 3'-end 2'-deoxyribonucleotide-(2,3-dehydro-2,3-deoxyribose 5'-phosphate)-DNA + a 5'-end 5'-phospho-2'-deoxyribonucleoside-DNA + H(+)</text>
        <dbReference type="Rhea" id="RHEA:66592"/>
        <dbReference type="Rhea" id="RHEA-COMP:13180"/>
        <dbReference type="Rhea" id="RHEA-COMP:16897"/>
        <dbReference type="Rhea" id="RHEA-COMP:17067"/>
        <dbReference type="ChEBI" id="CHEBI:15378"/>
        <dbReference type="ChEBI" id="CHEBI:136412"/>
        <dbReference type="ChEBI" id="CHEBI:157695"/>
        <dbReference type="ChEBI" id="CHEBI:167181"/>
        <dbReference type="EC" id="4.2.99.18"/>
    </reaction>
</comment>
<evidence type="ECO:0000256" key="1">
    <source>
        <dbReference type="ARBA" id="ARBA00001668"/>
    </source>
</evidence>
<dbReference type="PROSITE" id="PS51066">
    <property type="entry name" value="ZF_FPG_2"/>
    <property type="match status" value="1"/>
</dbReference>
<dbReference type="NCBIfam" id="NF002211">
    <property type="entry name" value="PRK01103.1"/>
    <property type="match status" value="1"/>
</dbReference>
<evidence type="ECO:0000259" key="17">
    <source>
        <dbReference type="PROSITE" id="PS51068"/>
    </source>
</evidence>
<sequence>MPELPEVETVRRGLKKYFANEKIQQVKLLYPKLLVTDEKQFLKRVTGSIVTRIDRRGKFLLIRLDNQSTIVSHLRMEGRYSVEESDQTPHKHTEAIFQLVNGNQVFYDDTRKFGRMQLVKTGDEAKAVKSIGSMGPEPTEQTLTSTYFFNRLQKSKKAVKAWLLDQNNLAGIGNIYADEVLWLSRISPLRPANEINSTEADNLRENIISELAFAIKNGGSTVHSFIDPAGESGHMQDKLHVYGRVGQSCERDGEKLIKIKLAQRGTTYCQKCQK</sequence>
<evidence type="ECO:0000256" key="2">
    <source>
        <dbReference type="ARBA" id="ARBA00009409"/>
    </source>
</evidence>
<dbReference type="HAMAP" id="MF_00103">
    <property type="entry name" value="Fapy_DNA_glycosyl"/>
    <property type="match status" value="1"/>
</dbReference>
<evidence type="ECO:0000313" key="19">
    <source>
        <dbReference type="Proteomes" id="UP001167919"/>
    </source>
</evidence>
<evidence type="ECO:0000259" key="16">
    <source>
        <dbReference type="PROSITE" id="PS51066"/>
    </source>
</evidence>
<comment type="caution">
    <text evidence="18">The sequence shown here is derived from an EMBL/GenBank/DDBJ whole genome shotgun (WGS) entry which is preliminary data.</text>
</comment>
<dbReference type="SUPFAM" id="SSF57716">
    <property type="entry name" value="Glucocorticoid receptor-like (DNA-binding domain)"/>
    <property type="match status" value="1"/>
</dbReference>
<feature type="binding site" evidence="15">
    <location>
        <position position="92"/>
    </location>
    <ligand>
        <name>DNA</name>
        <dbReference type="ChEBI" id="CHEBI:16991"/>
    </ligand>
</feature>
<keyword evidence="4 15" id="KW-0479">Metal-binding</keyword>
<keyword evidence="13 15" id="KW-0326">Glycosidase</keyword>
<proteinExistence type="inferred from homology"/>
<dbReference type="EC" id="4.2.99.18" evidence="15"/>
<accession>A0AAJ1R796</accession>
<dbReference type="Proteomes" id="UP001167919">
    <property type="component" value="Unassembled WGS sequence"/>
</dbReference>
<organism evidence="18 19">
    <name type="scientific">Oenococcus sicerae</name>
    <dbReference type="NCBI Taxonomy" id="2203724"/>
    <lineage>
        <taxon>Bacteria</taxon>
        <taxon>Bacillati</taxon>
        <taxon>Bacillota</taxon>
        <taxon>Bacilli</taxon>
        <taxon>Lactobacillales</taxon>
        <taxon>Lactobacillaceae</taxon>
        <taxon>Oenococcus</taxon>
    </lineage>
</organism>
<evidence type="ECO:0000256" key="14">
    <source>
        <dbReference type="ARBA" id="ARBA00044632"/>
    </source>
</evidence>
<dbReference type="GO" id="GO:0006284">
    <property type="term" value="P:base-excision repair"/>
    <property type="evidence" value="ECO:0007669"/>
    <property type="project" value="InterPro"/>
</dbReference>
<evidence type="ECO:0000256" key="12">
    <source>
        <dbReference type="ARBA" id="ARBA00023268"/>
    </source>
</evidence>
<evidence type="ECO:0000256" key="6">
    <source>
        <dbReference type="ARBA" id="ARBA00022771"/>
    </source>
</evidence>
<dbReference type="PANTHER" id="PTHR22993:SF9">
    <property type="entry name" value="FORMAMIDOPYRIMIDINE-DNA GLYCOSYLASE"/>
    <property type="match status" value="1"/>
</dbReference>
<dbReference type="GO" id="GO:0034039">
    <property type="term" value="F:8-oxo-7,8-dihydroguanine DNA N-glycosylase activity"/>
    <property type="evidence" value="ECO:0007669"/>
    <property type="project" value="TreeGrafter"/>
</dbReference>
<comment type="similarity">
    <text evidence="2 15">Belongs to the FPG family.</text>
</comment>
<feature type="active site" description="Proton donor; for beta-elimination activity" evidence="15">
    <location>
        <position position="58"/>
    </location>
</feature>
<feature type="domain" description="FPG-type" evidence="16">
    <location>
        <begin position="240"/>
        <end position="274"/>
    </location>
</feature>
<dbReference type="SMART" id="SM01232">
    <property type="entry name" value="H2TH"/>
    <property type="match status" value="1"/>
</dbReference>
<keyword evidence="8 15" id="KW-0862">Zinc</keyword>
<dbReference type="GO" id="GO:0008270">
    <property type="term" value="F:zinc ion binding"/>
    <property type="evidence" value="ECO:0007669"/>
    <property type="project" value="UniProtKB-UniRule"/>
</dbReference>
<feature type="binding site" evidence="15">
    <location>
        <position position="111"/>
    </location>
    <ligand>
        <name>DNA</name>
        <dbReference type="ChEBI" id="CHEBI:16991"/>
    </ligand>
</feature>
<dbReference type="AlphaFoldDB" id="A0AAJ1R796"/>
<evidence type="ECO:0000256" key="11">
    <source>
        <dbReference type="ARBA" id="ARBA00023239"/>
    </source>
</evidence>
<evidence type="ECO:0000313" key="18">
    <source>
        <dbReference type="EMBL" id="MDN6899414.1"/>
    </source>
</evidence>
<feature type="active site" description="Proton donor" evidence="15">
    <location>
        <position position="3"/>
    </location>
</feature>
<dbReference type="PANTHER" id="PTHR22993">
    <property type="entry name" value="FORMAMIDOPYRIMIDINE-DNA GLYCOSYLASE"/>
    <property type="match status" value="1"/>
</dbReference>
<dbReference type="GO" id="GO:0140078">
    <property type="term" value="F:class I DNA-(apurinic or apyrimidinic site) endonuclease activity"/>
    <property type="evidence" value="ECO:0007669"/>
    <property type="project" value="UniProtKB-EC"/>
</dbReference>
<dbReference type="Pfam" id="PF06831">
    <property type="entry name" value="H2TH"/>
    <property type="match status" value="1"/>
</dbReference>
<dbReference type="Gene3D" id="1.10.8.50">
    <property type="match status" value="1"/>
</dbReference>
<reference evidence="18" key="1">
    <citation type="submission" date="2019-01" db="EMBL/GenBank/DDBJ databases">
        <title>Oenococcus sicerae UCMA17102.</title>
        <authorList>
            <person name="Cousin F.J."/>
            <person name="Le Guellec R."/>
            <person name="Cretenet M."/>
        </authorList>
    </citation>
    <scope>NUCLEOTIDE SEQUENCE</scope>
    <source>
        <strain evidence="18">UCMA17102</strain>
    </source>
</reference>
<dbReference type="SUPFAM" id="SSF81624">
    <property type="entry name" value="N-terminal domain of MutM-like DNA repair proteins"/>
    <property type="match status" value="1"/>
</dbReference>
<dbReference type="EC" id="3.2.2.23" evidence="15"/>
<keyword evidence="9 15" id="KW-0238">DNA-binding</keyword>
<keyword evidence="6 15" id="KW-0863">Zinc-finger</keyword>
<dbReference type="EMBL" id="SDWY01000001">
    <property type="protein sequence ID" value="MDN6899414.1"/>
    <property type="molecule type" value="Genomic_DNA"/>
</dbReference>
<keyword evidence="11 15" id="KW-0456">Lyase</keyword>
<dbReference type="SUPFAM" id="SSF46946">
    <property type="entry name" value="S13-like H2TH domain"/>
    <property type="match status" value="1"/>
</dbReference>
<evidence type="ECO:0000256" key="5">
    <source>
        <dbReference type="ARBA" id="ARBA00022763"/>
    </source>
</evidence>
<keyword evidence="5 15" id="KW-0227">DNA damage</keyword>